<organism evidence="2 3">
    <name type="scientific">Limnovirga soli</name>
    <dbReference type="NCBI Taxonomy" id="2656915"/>
    <lineage>
        <taxon>Bacteria</taxon>
        <taxon>Pseudomonadati</taxon>
        <taxon>Bacteroidota</taxon>
        <taxon>Chitinophagia</taxon>
        <taxon>Chitinophagales</taxon>
        <taxon>Chitinophagaceae</taxon>
        <taxon>Limnovirga</taxon>
    </lineage>
</organism>
<dbReference type="AlphaFoldDB" id="A0A8J8FD92"/>
<dbReference type="EMBL" id="WHPF01000005">
    <property type="protein sequence ID" value="NNV55347.1"/>
    <property type="molecule type" value="Genomic_DNA"/>
</dbReference>
<accession>A0A8J8FD92</accession>
<sequence>MEPEIALFLRRLATSIFTGILWMMINSTAGIMFDNAFIHESISLGNILFYIWLLASIPLMIWFYKRLWKNTPSEE</sequence>
<keyword evidence="1" id="KW-0812">Transmembrane</keyword>
<evidence type="ECO:0000313" key="3">
    <source>
        <dbReference type="Proteomes" id="UP000598971"/>
    </source>
</evidence>
<dbReference type="Proteomes" id="UP000598971">
    <property type="component" value="Unassembled WGS sequence"/>
</dbReference>
<proteinExistence type="predicted"/>
<gene>
    <name evidence="2" type="ORF">GD597_07755</name>
</gene>
<dbReference type="RefSeq" id="WP_171607273.1">
    <property type="nucleotide sequence ID" value="NZ_WHPF01000005.1"/>
</dbReference>
<name>A0A8J8FD92_9BACT</name>
<reference evidence="2" key="1">
    <citation type="submission" date="2019-10" db="EMBL/GenBank/DDBJ databases">
        <title>Draft genome sequence of Panacibacter sp. KCS-6.</title>
        <authorList>
            <person name="Yim K.J."/>
        </authorList>
    </citation>
    <scope>NUCLEOTIDE SEQUENCE</scope>
    <source>
        <strain evidence="2">KCS-6</strain>
    </source>
</reference>
<evidence type="ECO:0000313" key="2">
    <source>
        <dbReference type="EMBL" id="NNV55347.1"/>
    </source>
</evidence>
<feature type="transmembrane region" description="Helical" evidence="1">
    <location>
        <begin position="12"/>
        <end position="33"/>
    </location>
</feature>
<evidence type="ECO:0000256" key="1">
    <source>
        <dbReference type="SAM" id="Phobius"/>
    </source>
</evidence>
<comment type="caution">
    <text evidence="2">The sequence shown here is derived from an EMBL/GenBank/DDBJ whole genome shotgun (WGS) entry which is preliminary data.</text>
</comment>
<feature type="transmembrane region" description="Helical" evidence="1">
    <location>
        <begin position="45"/>
        <end position="64"/>
    </location>
</feature>
<keyword evidence="1" id="KW-1133">Transmembrane helix</keyword>
<protein>
    <submittedName>
        <fullName evidence="2">Uncharacterized protein</fullName>
    </submittedName>
</protein>
<keyword evidence="1" id="KW-0472">Membrane</keyword>
<keyword evidence="3" id="KW-1185">Reference proteome</keyword>